<sequence length="174" mass="19450">MHLKLLASPLDMVNCCTFIFSRLFGKRIEHTRQDIEIIITQGSDRDNIKSCSGPARTHDTLVKTTPMRVGPRVAHTEQFLCKGGVDARRLVDVSRKGLYSVAKAMGGNVLLEEQWDCIIRHAKLQKRGEFKVVVHYSATVARSAWPDAQKPVQIEAAKGIKGLMTVLDRHAEIC</sequence>
<dbReference type="AlphaFoldDB" id="A0A8I2YH69"/>
<dbReference type="Proteomes" id="UP000683000">
    <property type="component" value="Unassembled WGS sequence"/>
</dbReference>
<accession>A0A8I2YH69</accession>
<keyword evidence="2" id="KW-1185">Reference proteome</keyword>
<dbReference type="OrthoDB" id="3261081at2759"/>
<comment type="caution">
    <text evidence="1">The sequence shown here is derived from an EMBL/GenBank/DDBJ whole genome shotgun (WGS) entry which is preliminary data.</text>
</comment>
<reference evidence="1" key="1">
    <citation type="submission" date="2021-03" db="EMBL/GenBank/DDBJ databases">
        <title>Evolutionary innovations through gain and loss of genes in the ectomycorrhizal Boletales.</title>
        <authorList>
            <person name="Wu G."/>
            <person name="Miyauchi S."/>
            <person name="Morin E."/>
            <person name="Yang Z.-L."/>
            <person name="Xu J."/>
            <person name="Martin F.M."/>
        </authorList>
    </citation>
    <scope>NUCLEOTIDE SEQUENCE</scope>
    <source>
        <strain evidence="1">BR01</strain>
    </source>
</reference>
<evidence type="ECO:0000313" key="2">
    <source>
        <dbReference type="Proteomes" id="UP000683000"/>
    </source>
</evidence>
<dbReference type="EMBL" id="JAGFBS010000033">
    <property type="protein sequence ID" value="KAG6371647.1"/>
    <property type="molecule type" value="Genomic_DNA"/>
</dbReference>
<organism evidence="1 2">
    <name type="scientific">Boletus reticuloceps</name>
    <dbReference type="NCBI Taxonomy" id="495285"/>
    <lineage>
        <taxon>Eukaryota</taxon>
        <taxon>Fungi</taxon>
        <taxon>Dikarya</taxon>
        <taxon>Basidiomycota</taxon>
        <taxon>Agaricomycotina</taxon>
        <taxon>Agaricomycetes</taxon>
        <taxon>Agaricomycetidae</taxon>
        <taxon>Boletales</taxon>
        <taxon>Boletineae</taxon>
        <taxon>Boletaceae</taxon>
        <taxon>Boletoideae</taxon>
        <taxon>Boletus</taxon>
    </lineage>
</organism>
<name>A0A8I2YH69_9AGAM</name>
<proteinExistence type="predicted"/>
<gene>
    <name evidence="1" type="ORF">JVT61DRAFT_9361</name>
</gene>
<protein>
    <submittedName>
        <fullName evidence="1">Uncharacterized protein</fullName>
    </submittedName>
</protein>
<evidence type="ECO:0000313" key="1">
    <source>
        <dbReference type="EMBL" id="KAG6371647.1"/>
    </source>
</evidence>